<comment type="caution">
    <text evidence="5">The sequence shown here is derived from an EMBL/GenBank/DDBJ whole genome shotgun (WGS) entry which is preliminary data.</text>
</comment>
<feature type="region of interest" description="Disordered" evidence="3">
    <location>
        <begin position="210"/>
        <end position="275"/>
    </location>
</feature>
<proteinExistence type="predicted"/>
<feature type="compositionally biased region" description="Basic and acidic residues" evidence="3">
    <location>
        <begin position="106"/>
        <end position="119"/>
    </location>
</feature>
<dbReference type="Pfam" id="PF00076">
    <property type="entry name" value="RRM_1"/>
    <property type="match status" value="1"/>
</dbReference>
<dbReference type="SUPFAM" id="SSF54928">
    <property type="entry name" value="RNA-binding domain, RBD"/>
    <property type="match status" value="1"/>
</dbReference>
<dbReference type="GO" id="GO:0003729">
    <property type="term" value="F:mRNA binding"/>
    <property type="evidence" value="ECO:0007669"/>
    <property type="project" value="InterPro"/>
</dbReference>
<gene>
    <name evidence="5" type="ORF">LTR62_001141</name>
</gene>
<dbReference type="PANTHER" id="PTHR47640">
    <property type="entry name" value="TRNA SELENOCYSTEINE 1-ASSOCIATED PROTEIN 1-RELATED-RELATED"/>
    <property type="match status" value="1"/>
</dbReference>
<dbReference type="EMBL" id="JAVRRL010000012">
    <property type="protein sequence ID" value="KAK5115482.1"/>
    <property type="molecule type" value="Genomic_DNA"/>
</dbReference>
<evidence type="ECO:0000313" key="6">
    <source>
        <dbReference type="Proteomes" id="UP001310890"/>
    </source>
</evidence>
<protein>
    <recommendedName>
        <fullName evidence="4">RRM domain-containing protein</fullName>
    </recommendedName>
</protein>
<keyword evidence="1 2" id="KW-0694">RNA-binding</keyword>
<feature type="compositionally biased region" description="Basic and acidic residues" evidence="3">
    <location>
        <begin position="71"/>
        <end position="83"/>
    </location>
</feature>
<dbReference type="InterPro" id="IPR035979">
    <property type="entry name" value="RBD_domain_sf"/>
</dbReference>
<feature type="domain" description="RRM" evidence="4">
    <location>
        <begin position="143"/>
        <end position="220"/>
    </location>
</feature>
<dbReference type="PROSITE" id="PS50102">
    <property type="entry name" value="RRM"/>
    <property type="match status" value="1"/>
</dbReference>
<dbReference type="InterPro" id="IPR000504">
    <property type="entry name" value="RRM_dom"/>
</dbReference>
<evidence type="ECO:0000256" key="1">
    <source>
        <dbReference type="ARBA" id="ARBA00022884"/>
    </source>
</evidence>
<evidence type="ECO:0000256" key="3">
    <source>
        <dbReference type="SAM" id="MobiDB-lite"/>
    </source>
</evidence>
<feature type="compositionally biased region" description="Basic and acidic residues" evidence="3">
    <location>
        <begin position="239"/>
        <end position="264"/>
    </location>
</feature>
<accession>A0AAN7YI41</accession>
<evidence type="ECO:0000313" key="5">
    <source>
        <dbReference type="EMBL" id="KAK5115482.1"/>
    </source>
</evidence>
<feature type="compositionally biased region" description="Basic and acidic residues" evidence="3">
    <location>
        <begin position="218"/>
        <end position="232"/>
    </location>
</feature>
<dbReference type="SMART" id="SM00360">
    <property type="entry name" value="RRM"/>
    <property type="match status" value="1"/>
</dbReference>
<dbReference type="Gene3D" id="3.30.70.330">
    <property type="match status" value="1"/>
</dbReference>
<sequence length="275" mass="30086">MAYSQNQYGNPAGYAAQGQYAQQAQYQNTPPQIQNPFGPPPGLRNAANPNYDPEYEAAIASWQSAYAPADEQDRRNKGGRPEKTTGNPNLAPIGARPAAGTVEPVSDAKPKAQEGEKKLTVVRKGGGQQWEDQSLLEWDPTQFRIMVGNLAGEVTDESLAKAFAAYGVSKARVVRDKRTTKSKGFGFVSFTDGEEGFKAAREMVGKYIGSHPVTIQRSKTDLRPTKQKQNEKHKGKNTKNREKGDSKQDDPLRAHTGAHIEKRAMKNPAGMKMLG</sequence>
<dbReference type="PANTHER" id="PTHR47640:SF11">
    <property type="entry name" value="RNA-BINDING PROTEIN 42"/>
    <property type="match status" value="1"/>
</dbReference>
<dbReference type="AlphaFoldDB" id="A0AAN7YI41"/>
<reference evidence="5" key="1">
    <citation type="submission" date="2023-08" db="EMBL/GenBank/DDBJ databases">
        <title>Black Yeasts Isolated from many extreme environments.</title>
        <authorList>
            <person name="Coleine C."/>
            <person name="Stajich J.E."/>
            <person name="Selbmann L."/>
        </authorList>
    </citation>
    <scope>NUCLEOTIDE SEQUENCE</scope>
    <source>
        <strain evidence="5">CCFEE 5401</strain>
    </source>
</reference>
<evidence type="ECO:0000256" key="2">
    <source>
        <dbReference type="PROSITE-ProRule" id="PRU00176"/>
    </source>
</evidence>
<dbReference type="InterPro" id="IPR050825">
    <property type="entry name" value="RBM42_RBP45_47-like"/>
</dbReference>
<name>A0AAN7YI41_9PEZI</name>
<dbReference type="InterPro" id="IPR012677">
    <property type="entry name" value="Nucleotide-bd_a/b_plait_sf"/>
</dbReference>
<feature type="region of interest" description="Disordered" evidence="3">
    <location>
        <begin position="1"/>
        <end position="125"/>
    </location>
</feature>
<evidence type="ECO:0000259" key="4">
    <source>
        <dbReference type="PROSITE" id="PS50102"/>
    </source>
</evidence>
<dbReference type="Proteomes" id="UP001310890">
    <property type="component" value="Unassembled WGS sequence"/>
</dbReference>
<organism evidence="5 6">
    <name type="scientific">Meristemomyces frigidus</name>
    <dbReference type="NCBI Taxonomy" id="1508187"/>
    <lineage>
        <taxon>Eukaryota</taxon>
        <taxon>Fungi</taxon>
        <taxon>Dikarya</taxon>
        <taxon>Ascomycota</taxon>
        <taxon>Pezizomycotina</taxon>
        <taxon>Dothideomycetes</taxon>
        <taxon>Dothideomycetidae</taxon>
        <taxon>Mycosphaerellales</taxon>
        <taxon>Teratosphaeriaceae</taxon>
        <taxon>Meristemomyces</taxon>
    </lineage>
</organism>
<feature type="compositionally biased region" description="Low complexity" evidence="3">
    <location>
        <begin position="7"/>
        <end position="36"/>
    </location>
</feature>